<dbReference type="Pfam" id="PF16118">
    <property type="entry name" value="DUF4834"/>
    <property type="match status" value="1"/>
</dbReference>
<protein>
    <recommendedName>
        <fullName evidence="5">DUF4834 domain-containing protein</fullName>
    </recommendedName>
</protein>
<feature type="region of interest" description="Disordered" evidence="1">
    <location>
        <begin position="40"/>
        <end position="59"/>
    </location>
</feature>
<proteinExistence type="predicted"/>
<feature type="compositionally biased region" description="Basic and acidic residues" evidence="1">
    <location>
        <begin position="48"/>
        <end position="57"/>
    </location>
</feature>
<dbReference type="InterPro" id="IPR032272">
    <property type="entry name" value="DUF4834"/>
</dbReference>
<dbReference type="STRING" id="869213.GCA_000517085_03800"/>
<keyword evidence="2" id="KW-0472">Membrane</keyword>
<feature type="transmembrane region" description="Helical" evidence="2">
    <location>
        <begin position="6"/>
        <end position="29"/>
    </location>
</feature>
<keyword evidence="2" id="KW-0812">Transmembrane</keyword>
<organism evidence="3 4">
    <name type="scientific">Saccharicrinis fermentans DSM 9555 = JCM 21142</name>
    <dbReference type="NCBI Taxonomy" id="869213"/>
    <lineage>
        <taxon>Bacteria</taxon>
        <taxon>Pseudomonadati</taxon>
        <taxon>Bacteroidota</taxon>
        <taxon>Bacteroidia</taxon>
        <taxon>Marinilabiliales</taxon>
        <taxon>Marinilabiliaceae</taxon>
        <taxon>Saccharicrinis</taxon>
    </lineage>
</organism>
<evidence type="ECO:0000256" key="1">
    <source>
        <dbReference type="SAM" id="MobiDB-lite"/>
    </source>
</evidence>
<dbReference type="Proteomes" id="UP000019402">
    <property type="component" value="Unassembled WGS sequence"/>
</dbReference>
<dbReference type="EMBL" id="BAMD01000045">
    <property type="protein sequence ID" value="GAF04423.1"/>
    <property type="molecule type" value="Genomic_DNA"/>
</dbReference>
<keyword evidence="4" id="KW-1185">Reference proteome</keyword>
<name>W7YA34_9BACT</name>
<evidence type="ECO:0000313" key="3">
    <source>
        <dbReference type="EMBL" id="GAF04423.1"/>
    </source>
</evidence>
<reference evidence="3 4" key="1">
    <citation type="journal article" date="2014" name="Genome Announc.">
        <title>Draft Genome Sequence of Cytophaga fermentans JCM 21142T, a Facultative Anaerobe Isolated from Marine Mud.</title>
        <authorList>
            <person name="Starns D."/>
            <person name="Oshima K."/>
            <person name="Suda W."/>
            <person name="Iino T."/>
            <person name="Yuki M."/>
            <person name="Inoue J."/>
            <person name="Kitamura K."/>
            <person name="Iida T."/>
            <person name="Darby A."/>
            <person name="Hattori M."/>
            <person name="Ohkuma M."/>
        </authorList>
    </citation>
    <scope>NUCLEOTIDE SEQUENCE [LARGE SCALE GENOMIC DNA]</scope>
    <source>
        <strain evidence="3 4">JCM 21142</strain>
    </source>
</reference>
<dbReference type="AlphaFoldDB" id="W7YA34"/>
<dbReference type="RefSeq" id="WP_027473145.1">
    <property type="nucleotide sequence ID" value="NZ_BAMD01000045.1"/>
</dbReference>
<evidence type="ECO:0000256" key="2">
    <source>
        <dbReference type="SAM" id="Phobius"/>
    </source>
</evidence>
<gene>
    <name evidence="3" type="ORF">JCM21142_83127</name>
</gene>
<evidence type="ECO:0000313" key="4">
    <source>
        <dbReference type="Proteomes" id="UP000019402"/>
    </source>
</evidence>
<sequence>MGVLRAIIILVAFYYLFRFIGRIVLPFLLAKGMSKMSKQYQRQQNFRDQQKREEGKMTIRKNSKNKKIVDADLGEYTDFEEVK</sequence>
<keyword evidence="2" id="KW-1133">Transmembrane helix</keyword>
<dbReference type="OrthoDB" id="1122090at2"/>
<dbReference type="eggNOG" id="ENOG5033BIV">
    <property type="taxonomic scope" value="Bacteria"/>
</dbReference>
<comment type="caution">
    <text evidence="3">The sequence shown here is derived from an EMBL/GenBank/DDBJ whole genome shotgun (WGS) entry which is preliminary data.</text>
</comment>
<evidence type="ECO:0008006" key="5">
    <source>
        <dbReference type="Google" id="ProtNLM"/>
    </source>
</evidence>
<accession>W7YA34</accession>